<dbReference type="InterPro" id="IPR012902">
    <property type="entry name" value="N_methyl_site"/>
</dbReference>
<name>A0ABU4RX34_9GAMM</name>
<keyword evidence="1" id="KW-1133">Transmembrane helix</keyword>
<protein>
    <submittedName>
        <fullName evidence="2">Prepilin-type N-terminal cleavage/methylation domain-containing protein</fullName>
    </submittedName>
</protein>
<proteinExistence type="predicted"/>
<keyword evidence="1" id="KW-0812">Transmembrane</keyword>
<reference evidence="2 3" key="1">
    <citation type="submission" date="2023-11" db="EMBL/GenBank/DDBJ databases">
        <title>Gilvimarinus fulvus sp. nov., isolated from the surface of Kelp.</title>
        <authorList>
            <person name="Sun Y.Y."/>
            <person name="Gong Y."/>
            <person name="Du Z.J."/>
        </authorList>
    </citation>
    <scope>NUCLEOTIDE SEQUENCE [LARGE SCALE GENOMIC DNA]</scope>
    <source>
        <strain evidence="2 3">SDUM040013</strain>
    </source>
</reference>
<dbReference type="Proteomes" id="UP001273505">
    <property type="component" value="Unassembled WGS sequence"/>
</dbReference>
<feature type="transmembrane region" description="Helical" evidence="1">
    <location>
        <begin position="12"/>
        <end position="33"/>
    </location>
</feature>
<dbReference type="SUPFAM" id="SSF54523">
    <property type="entry name" value="Pili subunits"/>
    <property type="match status" value="1"/>
</dbReference>
<sequence>MHKRYRQLGFTLIEVMVAISIAAMLVAVSVPAASKIYQSMSYRSAVREVRTMLESAKLRALSGAPYASVLVNPRERWLRLDSDEKYYLPDELRLEVVSAQEYEINGNTGVLRFYSDGTSTGGNIDVLRSDDSGVRLEVGWLLGEVKQHAIAP</sequence>
<dbReference type="NCBIfam" id="TIGR02532">
    <property type="entry name" value="IV_pilin_GFxxxE"/>
    <property type="match status" value="1"/>
</dbReference>
<dbReference type="EMBL" id="JAXAFO010000010">
    <property type="protein sequence ID" value="MDX6849229.1"/>
    <property type="molecule type" value="Genomic_DNA"/>
</dbReference>
<organism evidence="2 3">
    <name type="scientific">Gilvimarinus gilvus</name>
    <dbReference type="NCBI Taxonomy" id="3058038"/>
    <lineage>
        <taxon>Bacteria</taxon>
        <taxon>Pseudomonadati</taxon>
        <taxon>Pseudomonadota</taxon>
        <taxon>Gammaproteobacteria</taxon>
        <taxon>Cellvibrionales</taxon>
        <taxon>Cellvibrionaceae</taxon>
        <taxon>Gilvimarinus</taxon>
    </lineage>
</organism>
<keyword evidence="1" id="KW-0472">Membrane</keyword>
<evidence type="ECO:0000313" key="2">
    <source>
        <dbReference type="EMBL" id="MDX6849229.1"/>
    </source>
</evidence>
<gene>
    <name evidence="2" type="ORF">SCD92_07645</name>
</gene>
<dbReference type="RefSeq" id="WP_302721467.1">
    <property type="nucleotide sequence ID" value="NZ_JAULRU010000319.1"/>
</dbReference>
<comment type="caution">
    <text evidence="2">The sequence shown here is derived from an EMBL/GenBank/DDBJ whole genome shotgun (WGS) entry which is preliminary data.</text>
</comment>
<dbReference type="Gene3D" id="3.30.700.10">
    <property type="entry name" value="Glycoprotein, Type 4 Pilin"/>
    <property type="match status" value="1"/>
</dbReference>
<dbReference type="InterPro" id="IPR045584">
    <property type="entry name" value="Pilin-like"/>
</dbReference>
<dbReference type="Pfam" id="PF07963">
    <property type="entry name" value="N_methyl"/>
    <property type="match status" value="1"/>
</dbReference>
<keyword evidence="3" id="KW-1185">Reference proteome</keyword>
<evidence type="ECO:0000313" key="3">
    <source>
        <dbReference type="Proteomes" id="UP001273505"/>
    </source>
</evidence>
<evidence type="ECO:0000256" key="1">
    <source>
        <dbReference type="SAM" id="Phobius"/>
    </source>
</evidence>
<accession>A0ABU4RX34</accession>